<protein>
    <recommendedName>
        <fullName evidence="3">FAD:protein FMN transferase</fullName>
        <ecNumber evidence="2">2.7.1.180</ecNumber>
    </recommendedName>
    <alternativeName>
        <fullName evidence="9">Flavin transferase</fullName>
    </alternativeName>
</protein>
<evidence type="ECO:0000256" key="8">
    <source>
        <dbReference type="ARBA" id="ARBA00022842"/>
    </source>
</evidence>
<proteinExistence type="predicted"/>
<evidence type="ECO:0000256" key="10">
    <source>
        <dbReference type="ARBA" id="ARBA00048540"/>
    </source>
</evidence>
<dbReference type="Pfam" id="PF02424">
    <property type="entry name" value="ApbE"/>
    <property type="match status" value="1"/>
</dbReference>
<evidence type="ECO:0000256" key="4">
    <source>
        <dbReference type="ARBA" id="ARBA00022630"/>
    </source>
</evidence>
<dbReference type="Gene3D" id="3.10.520.10">
    <property type="entry name" value="ApbE-like domains"/>
    <property type="match status" value="2"/>
</dbReference>
<evidence type="ECO:0000256" key="2">
    <source>
        <dbReference type="ARBA" id="ARBA00011955"/>
    </source>
</evidence>
<dbReference type="InterPro" id="IPR024932">
    <property type="entry name" value="ApbE"/>
</dbReference>
<dbReference type="AlphaFoldDB" id="A0A6J6P3Q2"/>
<accession>A0A6J6P3Q2</accession>
<evidence type="ECO:0000256" key="7">
    <source>
        <dbReference type="ARBA" id="ARBA00022827"/>
    </source>
</evidence>
<keyword evidence="4" id="KW-0285">Flavoprotein</keyword>
<organism evidence="11">
    <name type="scientific">freshwater metagenome</name>
    <dbReference type="NCBI Taxonomy" id="449393"/>
    <lineage>
        <taxon>unclassified sequences</taxon>
        <taxon>metagenomes</taxon>
        <taxon>ecological metagenomes</taxon>
    </lineage>
</organism>
<dbReference type="EC" id="2.7.1.180" evidence="2"/>
<evidence type="ECO:0000256" key="9">
    <source>
        <dbReference type="ARBA" id="ARBA00031306"/>
    </source>
</evidence>
<evidence type="ECO:0000256" key="1">
    <source>
        <dbReference type="ARBA" id="ARBA00001946"/>
    </source>
</evidence>
<keyword evidence="8" id="KW-0460">Magnesium</keyword>
<evidence type="ECO:0000256" key="5">
    <source>
        <dbReference type="ARBA" id="ARBA00022679"/>
    </source>
</evidence>
<dbReference type="PANTHER" id="PTHR30040:SF2">
    <property type="entry name" value="FAD:PROTEIN FMN TRANSFERASE"/>
    <property type="match status" value="1"/>
</dbReference>
<name>A0A6J6P3Q2_9ZZZZ</name>
<sequence>MTENRFDRIEMCMGTGFRFQGQSALEAGPTDLALQAACAILHEADAIFSTYKPESYISKLAAGKTSVAECPAVVGEVWDACEEWEKLTDGWFSAFSPDHTFDPSGLVKTWAAKRAAESLIAAGVTDFTLNAGGDVYISDAASAEFDWRIGLSKPLSIASDKAGTLAVIDLKGSGFRAAATSGSAERGNHIWNPKSAGREFATELLQITVVARDLVEADVWATAAFAQGLASMARIDANEHLEAICILADGQIAATTGFAALIARD</sequence>
<reference evidence="11" key="1">
    <citation type="submission" date="2020-05" db="EMBL/GenBank/DDBJ databases">
        <authorList>
            <person name="Chiriac C."/>
            <person name="Salcher M."/>
            <person name="Ghai R."/>
            <person name="Kavagutti S V."/>
        </authorList>
    </citation>
    <scope>NUCLEOTIDE SEQUENCE</scope>
</reference>
<evidence type="ECO:0000313" key="11">
    <source>
        <dbReference type="EMBL" id="CAB4693911.1"/>
    </source>
</evidence>
<comment type="cofactor">
    <cofactor evidence="1">
        <name>Mg(2+)</name>
        <dbReference type="ChEBI" id="CHEBI:18420"/>
    </cofactor>
</comment>
<dbReference type="InterPro" id="IPR003374">
    <property type="entry name" value="ApbE-like_sf"/>
</dbReference>
<keyword evidence="6" id="KW-0479">Metal-binding</keyword>
<dbReference type="GO" id="GO:0046872">
    <property type="term" value="F:metal ion binding"/>
    <property type="evidence" value="ECO:0007669"/>
    <property type="project" value="UniProtKB-KW"/>
</dbReference>
<evidence type="ECO:0000256" key="3">
    <source>
        <dbReference type="ARBA" id="ARBA00016337"/>
    </source>
</evidence>
<keyword evidence="7" id="KW-0274">FAD</keyword>
<dbReference type="SUPFAM" id="SSF143631">
    <property type="entry name" value="ApbE-like"/>
    <property type="match status" value="1"/>
</dbReference>
<gene>
    <name evidence="11" type="ORF">UFOPK2370_01132</name>
</gene>
<dbReference type="GO" id="GO:0016740">
    <property type="term" value="F:transferase activity"/>
    <property type="evidence" value="ECO:0007669"/>
    <property type="project" value="UniProtKB-KW"/>
</dbReference>
<dbReference type="EMBL" id="CAEZXK010000045">
    <property type="protein sequence ID" value="CAB4693911.1"/>
    <property type="molecule type" value="Genomic_DNA"/>
</dbReference>
<keyword evidence="5" id="KW-0808">Transferase</keyword>
<comment type="catalytic activity">
    <reaction evidence="10">
        <text>L-threonyl-[protein] + FAD = FMN-L-threonyl-[protein] + AMP + H(+)</text>
        <dbReference type="Rhea" id="RHEA:36847"/>
        <dbReference type="Rhea" id="RHEA-COMP:11060"/>
        <dbReference type="Rhea" id="RHEA-COMP:11061"/>
        <dbReference type="ChEBI" id="CHEBI:15378"/>
        <dbReference type="ChEBI" id="CHEBI:30013"/>
        <dbReference type="ChEBI" id="CHEBI:57692"/>
        <dbReference type="ChEBI" id="CHEBI:74257"/>
        <dbReference type="ChEBI" id="CHEBI:456215"/>
        <dbReference type="EC" id="2.7.1.180"/>
    </reaction>
</comment>
<evidence type="ECO:0000256" key="6">
    <source>
        <dbReference type="ARBA" id="ARBA00022723"/>
    </source>
</evidence>
<dbReference type="PANTHER" id="PTHR30040">
    <property type="entry name" value="THIAMINE BIOSYNTHESIS LIPOPROTEIN APBE"/>
    <property type="match status" value="1"/>
</dbReference>